<proteinExistence type="predicted"/>
<feature type="compositionally biased region" description="Polar residues" evidence="1">
    <location>
        <begin position="1"/>
        <end position="22"/>
    </location>
</feature>
<dbReference type="AlphaFoldDB" id="A0AAI8YVM2"/>
<gene>
    <name evidence="2" type="ORF">LECACI_7A002799</name>
</gene>
<feature type="region of interest" description="Disordered" evidence="1">
    <location>
        <begin position="1"/>
        <end position="392"/>
    </location>
</feature>
<feature type="compositionally biased region" description="Basic and acidic residues" evidence="1">
    <location>
        <begin position="165"/>
        <end position="176"/>
    </location>
</feature>
<feature type="compositionally biased region" description="Basic and acidic residues" evidence="1">
    <location>
        <begin position="100"/>
        <end position="110"/>
    </location>
</feature>
<evidence type="ECO:0000256" key="1">
    <source>
        <dbReference type="SAM" id="MobiDB-lite"/>
    </source>
</evidence>
<reference evidence="2" key="1">
    <citation type="submission" date="2023-11" db="EMBL/GenBank/DDBJ databases">
        <authorList>
            <person name="Alioto T."/>
            <person name="Alioto T."/>
            <person name="Gomez Garrido J."/>
        </authorList>
    </citation>
    <scope>NUCLEOTIDE SEQUENCE</scope>
</reference>
<name>A0AAI8YVM2_9PEZI</name>
<keyword evidence="3" id="KW-1185">Reference proteome</keyword>
<feature type="region of interest" description="Disordered" evidence="1">
    <location>
        <begin position="755"/>
        <end position="777"/>
    </location>
</feature>
<accession>A0AAI8YVM2</accession>
<feature type="region of interest" description="Disordered" evidence="1">
    <location>
        <begin position="566"/>
        <end position="592"/>
    </location>
</feature>
<protein>
    <recommendedName>
        <fullName evidence="4">BTB domain-containing protein</fullName>
    </recommendedName>
</protein>
<feature type="compositionally biased region" description="Low complexity" evidence="1">
    <location>
        <begin position="225"/>
        <end position="239"/>
    </location>
</feature>
<dbReference type="EMBL" id="CAVMBE010000012">
    <property type="protein sequence ID" value="CAK3922566.1"/>
    <property type="molecule type" value="Genomic_DNA"/>
</dbReference>
<sequence length="777" mass="84441">MPSNHANGAGRTQSAARNTRNPPNRVLPAIPLALSRPKSARPSPPKSEDKTRAAAVDGTSKGGEEVKADVVNGVRAKPMQASEASDMKLDDTPALATPTADRDDQAKESNFETPGSRGSAPMSLSNGATPEAPSTALMHQPAPFIKRQEEPVSTANTVAPPSARKPTDRFDMRQIRTELPPAFVPSSDRQTPLSATSHYRPPPILSHAHPSHPSAGSIVFGGHDSSTSSPAPPMSAGSAYPPPPVQQPHQLPYSRVSEPPSQHVYQPAYPHALPSGRFDYANVPPPPAQPYYHPHGQMPPRFPAAPHRDNYTNGHTPNGYGLGSRQGSRHSSAAHDTVRSDGELQSPIGIDYSSENLHATFRDGRPPRQNQSRHQHNPSMPFQGTPPNPDYAQDMENLEALRANLLWHFRNPDLSDCHLQISEESGSGRQYMDAHKLVLARSPTLLNLVNTSEPPASATPRTQVYVVLKGQYLRVAPFVAAVAFLYGGPLPSVSRATFATASSSPDERMQIAVQYIAMGMYLRIMPIADRGMGAALEMLTWETIPAAMAFGLDGGLGSTWPIEDAAEERTSTCSSEDSFSKPEAGGSPTYDPYSSTLLHRTADYIVHNFPPEFYLDPAAPQLEQFPRLPAAPVGHQSKPSRSDPRLSKIRFGEAPASHEQRPDSVITHISSILLSLPFPLLKFVLEHPALSARLGPDTVGSIMRQVINEREIRRQKAQKARNVMEGLEVGDSCQSQNLSWEEFVEQSNQTRAGCRLARRRRGIDTPPSSGTESERVK</sequence>
<evidence type="ECO:0008006" key="4">
    <source>
        <dbReference type="Google" id="ProtNLM"/>
    </source>
</evidence>
<organism evidence="2 3">
    <name type="scientific">Lecanosticta acicola</name>
    <dbReference type="NCBI Taxonomy" id="111012"/>
    <lineage>
        <taxon>Eukaryota</taxon>
        <taxon>Fungi</taxon>
        <taxon>Dikarya</taxon>
        <taxon>Ascomycota</taxon>
        <taxon>Pezizomycotina</taxon>
        <taxon>Dothideomycetes</taxon>
        <taxon>Dothideomycetidae</taxon>
        <taxon>Mycosphaerellales</taxon>
        <taxon>Mycosphaerellaceae</taxon>
        <taxon>Lecanosticta</taxon>
    </lineage>
</organism>
<feature type="compositionally biased region" description="Polar residues" evidence="1">
    <location>
        <begin position="187"/>
        <end position="197"/>
    </location>
</feature>
<evidence type="ECO:0000313" key="3">
    <source>
        <dbReference type="Proteomes" id="UP001296104"/>
    </source>
</evidence>
<dbReference type="Proteomes" id="UP001296104">
    <property type="component" value="Unassembled WGS sequence"/>
</dbReference>
<comment type="caution">
    <text evidence="2">The sequence shown here is derived from an EMBL/GenBank/DDBJ whole genome shotgun (WGS) entry which is preliminary data.</text>
</comment>
<evidence type="ECO:0000313" key="2">
    <source>
        <dbReference type="EMBL" id="CAK3922566.1"/>
    </source>
</evidence>
<feature type="compositionally biased region" description="Low complexity" evidence="1">
    <location>
        <begin position="205"/>
        <end position="214"/>
    </location>
</feature>